<dbReference type="SUPFAM" id="SSF141868">
    <property type="entry name" value="EAL domain-like"/>
    <property type="match status" value="1"/>
</dbReference>
<dbReference type="Proteomes" id="UP000622580">
    <property type="component" value="Unassembled WGS sequence"/>
</dbReference>
<comment type="caution">
    <text evidence="2">The sequence shown here is derived from an EMBL/GenBank/DDBJ whole genome shotgun (WGS) entry which is preliminary data.</text>
</comment>
<dbReference type="RefSeq" id="WP_215338474.1">
    <property type="nucleotide sequence ID" value="NZ_JAGSGD010000001.1"/>
</dbReference>
<reference evidence="2" key="1">
    <citation type="submission" date="2021-04" db="EMBL/GenBank/DDBJ databases">
        <title>Draft genome assembly of strain Phenylobacterium sp. 20VBR1 using MiniION and Illumina platforms.</title>
        <authorList>
            <person name="Thomas F.A."/>
            <person name="Krishnan K.P."/>
            <person name="Sinha R.K."/>
        </authorList>
    </citation>
    <scope>NUCLEOTIDE SEQUENCE</scope>
    <source>
        <strain evidence="2">20VBR1</strain>
    </source>
</reference>
<keyword evidence="3" id="KW-1185">Reference proteome</keyword>
<dbReference type="CDD" id="cd01948">
    <property type="entry name" value="EAL"/>
    <property type="match status" value="1"/>
</dbReference>
<dbReference type="Gene3D" id="3.20.20.450">
    <property type="entry name" value="EAL domain"/>
    <property type="match status" value="1"/>
</dbReference>
<evidence type="ECO:0000313" key="2">
    <source>
        <dbReference type="EMBL" id="MBR7618599.1"/>
    </source>
</evidence>
<dbReference type="AlphaFoldDB" id="A0A941CZ98"/>
<accession>A0A941CZ98</accession>
<organism evidence="2 3">
    <name type="scientific">Phenylobacterium glaciei</name>
    <dbReference type="NCBI Taxonomy" id="2803784"/>
    <lineage>
        <taxon>Bacteria</taxon>
        <taxon>Pseudomonadati</taxon>
        <taxon>Pseudomonadota</taxon>
        <taxon>Alphaproteobacteria</taxon>
        <taxon>Caulobacterales</taxon>
        <taxon>Caulobacteraceae</taxon>
        <taxon>Phenylobacterium</taxon>
    </lineage>
</organism>
<feature type="domain" description="EAL" evidence="1">
    <location>
        <begin position="1"/>
        <end position="253"/>
    </location>
</feature>
<gene>
    <name evidence="2" type="ORF">JKL49_04295</name>
</gene>
<dbReference type="Pfam" id="PF00563">
    <property type="entry name" value="EAL"/>
    <property type="match status" value="1"/>
</dbReference>
<evidence type="ECO:0000313" key="3">
    <source>
        <dbReference type="Proteomes" id="UP000622580"/>
    </source>
</evidence>
<dbReference type="PANTHER" id="PTHR33121:SF15">
    <property type="entry name" value="BLUE LIGHT- AND TEMPERATURE-REGULATED ANTIREPRESSOR BLUF"/>
    <property type="match status" value="1"/>
</dbReference>
<evidence type="ECO:0000259" key="1">
    <source>
        <dbReference type="PROSITE" id="PS50883"/>
    </source>
</evidence>
<dbReference type="PROSITE" id="PS50883">
    <property type="entry name" value="EAL"/>
    <property type="match status" value="1"/>
</dbReference>
<dbReference type="PANTHER" id="PTHR33121">
    <property type="entry name" value="CYCLIC DI-GMP PHOSPHODIESTERASE PDEF"/>
    <property type="match status" value="1"/>
</dbReference>
<dbReference type="SMART" id="SM00052">
    <property type="entry name" value="EAL"/>
    <property type="match status" value="1"/>
</dbReference>
<dbReference type="EMBL" id="JAGSGD010000001">
    <property type="protein sequence ID" value="MBR7618599.1"/>
    <property type="molecule type" value="Genomic_DNA"/>
</dbReference>
<sequence length="258" mass="27770">MSRPLPCAGCRDGEAVEFDIAMAFQPIMDLQTGAPFAYEALVRGPAGESAASVLAKVTPENRYAFDQQCRVKAIQGAARAGLLEGPAKLSINFLPNAVYSPQACIQLTLATAAAIDFPTERLIFEFTENEEMADPAHVANIVASYQKMGFGVALDDFGAGHAGLNLLARFQPDIIKLDMELIRGLDASLPRRIIIDGVMKMCAALGIEVIAEGIETREELDALREIGVRYIQGYLFARPGFQSLPAVDPVDLRAARAA</sequence>
<dbReference type="InterPro" id="IPR035919">
    <property type="entry name" value="EAL_sf"/>
</dbReference>
<name>A0A941CZ98_9CAUL</name>
<dbReference type="GO" id="GO:0071111">
    <property type="term" value="F:cyclic-guanylate-specific phosphodiesterase activity"/>
    <property type="evidence" value="ECO:0007669"/>
    <property type="project" value="InterPro"/>
</dbReference>
<dbReference type="InterPro" id="IPR001633">
    <property type="entry name" value="EAL_dom"/>
</dbReference>
<proteinExistence type="predicted"/>
<protein>
    <submittedName>
        <fullName evidence="2">EAL domain-containing protein</fullName>
    </submittedName>
</protein>
<dbReference type="InterPro" id="IPR050706">
    <property type="entry name" value="Cyclic-di-GMP_PDE-like"/>
</dbReference>